<dbReference type="HOGENOM" id="CLU_005391_1_0_11"/>
<name>A0LS01_ACIC1</name>
<proteinExistence type="predicted"/>
<dbReference type="SUPFAM" id="SSF53720">
    <property type="entry name" value="ALDH-like"/>
    <property type="match status" value="1"/>
</dbReference>
<dbReference type="InParanoid" id="A0LS01"/>
<feature type="domain" description="Aldehyde dehydrogenase" evidence="2">
    <location>
        <begin position="8"/>
        <end position="452"/>
    </location>
</feature>
<dbReference type="KEGG" id="ace:Acel_0437"/>
<dbReference type="Proteomes" id="UP000008221">
    <property type="component" value="Chromosome"/>
</dbReference>
<evidence type="ECO:0000259" key="2">
    <source>
        <dbReference type="Pfam" id="PF00171"/>
    </source>
</evidence>
<protein>
    <submittedName>
        <fullName evidence="3">Aldehyde dehydrogenase</fullName>
    </submittedName>
</protein>
<dbReference type="STRING" id="351607.Acel_0437"/>
<sequence>MNRVVSRSPQRPDDVVVDVAVTDPAAVRNAADTARQAARDWSAATALARARALHQLADAIAAERETLSALIVREVGKPVSEAGAEVDRGIALVRYYAQQTLDPIGETYPAPDGTSLLYTFRRPHGVVGLITPWNFPIAIPLWKMAPALAYGNTVVWKPAPEATGVALRLHELCAAALPSGVVTIVLGDAETGRAVVDTTDAVSFTGSARVGALVRIAAAERGIPSQCEMGSVNASIVFPDYPVEDAARVIASAAMGYAGQKCTATSRVIVVGDPEPLVDALVAAVEAFPVGDPADPTTGMGPVISADSLEAVLTAADEARASGGALLTGGRRCRDDGWYAAPTLVRGLAPGHRLAQEEIFGPFCVLLTARDIDEAFELANAVRYGLVAAVFTHDTRVVAEAVRRLDTGLIRINAATTGVDFYAPFGGQKLSSSGPREQGKAARDFFTTVHTVTITPA</sequence>
<evidence type="ECO:0000256" key="1">
    <source>
        <dbReference type="ARBA" id="ARBA00023002"/>
    </source>
</evidence>
<dbReference type="GO" id="GO:0016620">
    <property type="term" value="F:oxidoreductase activity, acting on the aldehyde or oxo group of donors, NAD or NADP as acceptor"/>
    <property type="evidence" value="ECO:0007669"/>
    <property type="project" value="InterPro"/>
</dbReference>
<dbReference type="AlphaFoldDB" id="A0LS01"/>
<dbReference type="PANTHER" id="PTHR11699">
    <property type="entry name" value="ALDEHYDE DEHYDROGENASE-RELATED"/>
    <property type="match status" value="1"/>
</dbReference>
<dbReference type="InterPro" id="IPR016161">
    <property type="entry name" value="Ald_DH/histidinol_DH"/>
</dbReference>
<organism evidence="3 4">
    <name type="scientific">Acidothermus cellulolyticus (strain ATCC 43068 / DSM 8971 / 11B)</name>
    <dbReference type="NCBI Taxonomy" id="351607"/>
    <lineage>
        <taxon>Bacteria</taxon>
        <taxon>Bacillati</taxon>
        <taxon>Actinomycetota</taxon>
        <taxon>Actinomycetes</taxon>
        <taxon>Acidothermales</taxon>
        <taxon>Acidothermaceae</taxon>
        <taxon>Acidothermus</taxon>
    </lineage>
</organism>
<gene>
    <name evidence="3" type="ordered locus">Acel_0437</name>
</gene>
<evidence type="ECO:0000313" key="3">
    <source>
        <dbReference type="EMBL" id="ABK52211.1"/>
    </source>
</evidence>
<dbReference type="InterPro" id="IPR015590">
    <property type="entry name" value="Aldehyde_DH_dom"/>
</dbReference>
<dbReference type="Gene3D" id="3.40.309.10">
    <property type="entry name" value="Aldehyde Dehydrogenase, Chain A, domain 2"/>
    <property type="match status" value="1"/>
</dbReference>
<dbReference type="InterPro" id="IPR016163">
    <property type="entry name" value="Ald_DH_C"/>
</dbReference>
<evidence type="ECO:0000313" key="4">
    <source>
        <dbReference type="Proteomes" id="UP000008221"/>
    </source>
</evidence>
<dbReference type="OrthoDB" id="6882680at2"/>
<accession>A0LS01</accession>
<dbReference type="InterPro" id="IPR016162">
    <property type="entry name" value="Ald_DH_N"/>
</dbReference>
<dbReference type="RefSeq" id="WP_011719274.1">
    <property type="nucleotide sequence ID" value="NC_008578.1"/>
</dbReference>
<keyword evidence="4" id="KW-1185">Reference proteome</keyword>
<keyword evidence="1" id="KW-0560">Oxidoreductase</keyword>
<dbReference type="eggNOG" id="COG1012">
    <property type="taxonomic scope" value="Bacteria"/>
</dbReference>
<reference evidence="3 4" key="1">
    <citation type="journal article" date="2009" name="Genome Res.">
        <title>Complete genome of the cellulolytic thermophile Acidothermus cellulolyticus 11B provides insights into its ecophysiological and evolutionary adaptations.</title>
        <authorList>
            <person name="Barabote R.D."/>
            <person name="Xie G."/>
            <person name="Leu D.H."/>
            <person name="Normand P."/>
            <person name="Necsulea A."/>
            <person name="Daubin V."/>
            <person name="Medigue C."/>
            <person name="Adney W.S."/>
            <person name="Xu X.C."/>
            <person name="Lapidus A."/>
            <person name="Parales R.E."/>
            <person name="Detter C."/>
            <person name="Pujic P."/>
            <person name="Bruce D."/>
            <person name="Lavire C."/>
            <person name="Challacombe J.F."/>
            <person name="Brettin T.S."/>
            <person name="Berry A.M."/>
        </authorList>
    </citation>
    <scope>NUCLEOTIDE SEQUENCE [LARGE SCALE GENOMIC DNA]</scope>
    <source>
        <strain evidence="4">ATCC 43068 / DSM 8971 / 11B</strain>
    </source>
</reference>
<dbReference type="Pfam" id="PF00171">
    <property type="entry name" value="Aldedh"/>
    <property type="match status" value="1"/>
</dbReference>
<dbReference type="Gene3D" id="3.40.605.10">
    <property type="entry name" value="Aldehyde Dehydrogenase, Chain A, domain 1"/>
    <property type="match status" value="1"/>
</dbReference>
<dbReference type="EMBL" id="CP000481">
    <property type="protein sequence ID" value="ABK52211.1"/>
    <property type="molecule type" value="Genomic_DNA"/>
</dbReference>